<feature type="compositionally biased region" description="Acidic residues" evidence="6">
    <location>
        <begin position="205"/>
        <end position="233"/>
    </location>
</feature>
<feature type="compositionally biased region" description="Low complexity" evidence="6">
    <location>
        <begin position="877"/>
        <end position="886"/>
    </location>
</feature>
<evidence type="ECO:0000256" key="4">
    <source>
        <dbReference type="ARBA" id="ARBA00023163"/>
    </source>
</evidence>
<dbReference type="GO" id="GO:0005654">
    <property type="term" value="C:nucleoplasm"/>
    <property type="evidence" value="ECO:0007669"/>
    <property type="project" value="UniProtKB-ARBA"/>
</dbReference>
<protein>
    <recommendedName>
        <fullName evidence="9">Sds3-like</fullName>
    </recommendedName>
</protein>
<feature type="region of interest" description="Disordered" evidence="6">
    <location>
        <begin position="824"/>
        <end position="915"/>
    </location>
</feature>
<dbReference type="SMART" id="SM01401">
    <property type="entry name" value="Sds3"/>
    <property type="match status" value="1"/>
</dbReference>
<dbReference type="AlphaFoldDB" id="A0A0P1BDC5"/>
<feature type="compositionally biased region" description="Low complexity" evidence="6">
    <location>
        <begin position="358"/>
        <end position="375"/>
    </location>
</feature>
<keyword evidence="3" id="KW-0805">Transcription regulation</keyword>
<evidence type="ECO:0008006" key="9">
    <source>
        <dbReference type="Google" id="ProtNLM"/>
    </source>
</evidence>
<feature type="compositionally biased region" description="Acidic residues" evidence="6">
    <location>
        <begin position="519"/>
        <end position="531"/>
    </location>
</feature>
<feature type="compositionally biased region" description="Low complexity" evidence="6">
    <location>
        <begin position="155"/>
        <end position="168"/>
    </location>
</feature>
<keyword evidence="2" id="KW-0678">Repressor</keyword>
<feature type="region of interest" description="Disordered" evidence="6">
    <location>
        <begin position="136"/>
        <end position="317"/>
    </location>
</feature>
<evidence type="ECO:0000256" key="3">
    <source>
        <dbReference type="ARBA" id="ARBA00023015"/>
    </source>
</evidence>
<dbReference type="Gene3D" id="1.20.5.1500">
    <property type="match status" value="1"/>
</dbReference>
<evidence type="ECO:0000256" key="1">
    <source>
        <dbReference type="ARBA" id="ARBA00004123"/>
    </source>
</evidence>
<proteinExistence type="predicted"/>
<evidence type="ECO:0000313" key="7">
    <source>
        <dbReference type="EMBL" id="CEH13856.1"/>
    </source>
</evidence>
<feature type="region of interest" description="Disordered" evidence="6">
    <location>
        <begin position="358"/>
        <end position="532"/>
    </location>
</feature>
<keyword evidence="4" id="KW-0804">Transcription</keyword>
<reference evidence="8" key="1">
    <citation type="submission" date="2014-09" db="EMBL/GenBank/DDBJ databases">
        <authorList>
            <person name="Sharma Rahul"/>
            <person name="Thines Marco"/>
        </authorList>
    </citation>
    <scope>NUCLEOTIDE SEQUENCE [LARGE SCALE GENOMIC DNA]</scope>
</reference>
<dbReference type="InterPro" id="IPR013907">
    <property type="entry name" value="Sds3"/>
</dbReference>
<feature type="compositionally biased region" description="Acidic residues" evidence="6">
    <location>
        <begin position="261"/>
        <end position="286"/>
    </location>
</feature>
<feature type="compositionally biased region" description="Acidic residues" evidence="6">
    <location>
        <begin position="395"/>
        <end position="429"/>
    </location>
</feature>
<keyword evidence="5" id="KW-0539">Nucleus</keyword>
<feature type="region of interest" description="Disordered" evidence="6">
    <location>
        <begin position="1"/>
        <end position="124"/>
    </location>
</feature>
<evidence type="ECO:0000313" key="8">
    <source>
        <dbReference type="Proteomes" id="UP000054845"/>
    </source>
</evidence>
<keyword evidence="8" id="KW-1185">Reference proteome</keyword>
<evidence type="ECO:0000256" key="2">
    <source>
        <dbReference type="ARBA" id="ARBA00022491"/>
    </source>
</evidence>
<organism evidence="7 8">
    <name type="scientific">Ceraceosorus bombacis</name>
    <dbReference type="NCBI Taxonomy" id="401625"/>
    <lineage>
        <taxon>Eukaryota</taxon>
        <taxon>Fungi</taxon>
        <taxon>Dikarya</taxon>
        <taxon>Basidiomycota</taxon>
        <taxon>Ustilaginomycotina</taxon>
        <taxon>Exobasidiomycetes</taxon>
        <taxon>Ceraceosorales</taxon>
        <taxon>Ceraceosoraceae</taxon>
        <taxon>Ceraceosorus</taxon>
    </lineage>
</organism>
<dbReference type="STRING" id="401625.A0A0P1BDC5"/>
<accession>A0A0P1BDC5</accession>
<dbReference type="OrthoDB" id="20886at2759"/>
<dbReference type="GO" id="GO:0010468">
    <property type="term" value="P:regulation of gene expression"/>
    <property type="evidence" value="ECO:0007669"/>
    <property type="project" value="UniProtKB-ARBA"/>
</dbReference>
<dbReference type="Pfam" id="PF08598">
    <property type="entry name" value="Sds3"/>
    <property type="match status" value="1"/>
</dbReference>
<evidence type="ECO:0000256" key="5">
    <source>
        <dbReference type="ARBA" id="ARBA00023242"/>
    </source>
</evidence>
<feature type="compositionally biased region" description="Low complexity" evidence="6">
    <location>
        <begin position="433"/>
        <end position="451"/>
    </location>
</feature>
<comment type="subcellular location">
    <subcellularLocation>
        <location evidence="1">Nucleus</location>
    </subcellularLocation>
</comment>
<dbReference type="EMBL" id="CCYA01000233">
    <property type="protein sequence ID" value="CEH13856.1"/>
    <property type="molecule type" value="Genomic_DNA"/>
</dbReference>
<feature type="compositionally biased region" description="Acidic residues" evidence="6">
    <location>
        <begin position="179"/>
        <end position="195"/>
    </location>
</feature>
<sequence length="915" mass="95756">MAPRRKQAKSTQAKQQPSSSSASSSRPPTHLDSSSSAHTSHQSAPLASDSLSSSPPLAAESPLTSGTPSTAPLAYSRDPSPAELQSLDSDVQAALQAHANASSSIMKQDAHVNEQGQQGSDAEAAAGLGALAGLAAAAAAGDSMPPSAGDSPAKASAGSSSVDTSSPAKAHPNAYAFSDDSDLTDEPDEDNDQEVSNDGSASGSSDEDDVEQGDGEGQDEDEEEGEDDGDDDAQASSRLRSSKGDHPLHTQIRPSSREGSDLSDENDSGEEDSEAEGDGMDVDAEDAERSADDADEEAAASLAALTSGGTRSATEAHEADALDGLAAIAAAADADSENATVGTSGRGVTGENAAAAALAAAAAARGSMRLGRGALPRQHGPRKRASRANEVRLDDSDEQDEESSGEGAEAEEGVGEGDAEVDADLDNDTQDSSAAAKPGAAASPAAKMPAGPTKPGLLSGAPLITVEGAGEGEADDDEKGIQSAMTSREGTPMPLPMHLKNRLARDGADADGTPAPASEADDGAADDDTGTDEAALKRQEAMEALTKIEISFAALRDRLYVERMEEVNKESEMILDGTHPELVHLTRLIDARKERRLNLVELWFEQQQAQYERVAKTEEAMTWSNWRNETADLRREQMDDLSRKRRKLEREKRNLDVPRPPRRYQLFQTELIRNPEWQIQLALQQSEVESSKRNGAVSGSRGEKRHASMLQDEWADSRAFVAFPDLRGLGDQDAWQDMEHMGIRPEFRMNVGSVAGYRPEEEALYEANGAPIAGSSLGVEGLAPYARAGPYERTAYEAVQAQANPYSRHAAPHQAYAEQRPLGFAESTHHGPGSNGHAHSSISNGRGPHDTTPARPNNGPRVPLAGSTSGVPGTGQSGTAQGQTAARPSGPKSSTNGPASYLSRPSDGAPAFGLR</sequence>
<evidence type="ECO:0000256" key="6">
    <source>
        <dbReference type="SAM" id="MobiDB-lite"/>
    </source>
</evidence>
<dbReference type="Proteomes" id="UP000054845">
    <property type="component" value="Unassembled WGS sequence"/>
</dbReference>
<dbReference type="PANTHER" id="PTHR21964">
    <property type="entry name" value="BREAST CANCER METASTASIS-SUPPRESSOR 1"/>
    <property type="match status" value="1"/>
</dbReference>
<feature type="compositionally biased region" description="Low complexity" evidence="6">
    <location>
        <begin position="9"/>
        <end position="65"/>
    </location>
</feature>
<name>A0A0P1BDC5_9BASI</name>